<keyword evidence="1" id="KW-1133">Transmembrane helix</keyword>
<dbReference type="EMBL" id="DRTV01000195">
    <property type="protein sequence ID" value="HHF58329.1"/>
    <property type="molecule type" value="Genomic_DNA"/>
</dbReference>
<keyword evidence="1" id="KW-0472">Membrane</keyword>
<comment type="caution">
    <text evidence="2">The sequence shown here is derived from an EMBL/GenBank/DDBJ whole genome shotgun (WGS) entry which is preliminary data.</text>
</comment>
<feature type="transmembrane region" description="Helical" evidence="1">
    <location>
        <begin position="169"/>
        <end position="194"/>
    </location>
</feature>
<feature type="transmembrane region" description="Helical" evidence="1">
    <location>
        <begin position="97"/>
        <end position="117"/>
    </location>
</feature>
<name>A0A7C5I4T1_UNCW3</name>
<feature type="transmembrane region" description="Helical" evidence="1">
    <location>
        <begin position="65"/>
        <end position="85"/>
    </location>
</feature>
<accession>A0A7C5I4T1</accession>
<evidence type="ECO:0000256" key="1">
    <source>
        <dbReference type="SAM" id="Phobius"/>
    </source>
</evidence>
<dbReference type="AlphaFoldDB" id="A0A7C5I4T1"/>
<feature type="transmembrane region" description="Helical" evidence="1">
    <location>
        <begin position="34"/>
        <end position="53"/>
    </location>
</feature>
<proteinExistence type="predicted"/>
<reference evidence="2" key="1">
    <citation type="journal article" date="2020" name="mSystems">
        <title>Genome- and Community-Level Interaction Insights into Carbon Utilization and Element Cycling Functions of Hydrothermarchaeota in Hydrothermal Sediment.</title>
        <authorList>
            <person name="Zhou Z."/>
            <person name="Liu Y."/>
            <person name="Xu W."/>
            <person name="Pan J."/>
            <person name="Luo Z.H."/>
            <person name="Li M."/>
        </authorList>
    </citation>
    <scope>NUCLEOTIDE SEQUENCE [LARGE SCALE GENOMIC DNA]</scope>
    <source>
        <strain evidence="2">HyVt-94</strain>
    </source>
</reference>
<protein>
    <submittedName>
        <fullName evidence="2">Uncharacterized protein</fullName>
    </submittedName>
</protein>
<organism evidence="2">
    <name type="scientific">candidate division WOR-3 bacterium</name>
    <dbReference type="NCBI Taxonomy" id="2052148"/>
    <lineage>
        <taxon>Bacteria</taxon>
        <taxon>Bacteria division WOR-3</taxon>
    </lineage>
</organism>
<feature type="transmembrane region" description="Helical" evidence="1">
    <location>
        <begin position="6"/>
        <end position="22"/>
    </location>
</feature>
<keyword evidence="1" id="KW-0812">Transmembrane</keyword>
<dbReference type="Proteomes" id="UP000886014">
    <property type="component" value="Unassembled WGS sequence"/>
</dbReference>
<sequence>MVNTIGIWIAATLTLFIFSFLYRDNPFYKFAEHLYVGVSAAYWLIYVWSFTLYPLVFKPISTGSQAFILALIPFILGLMMLTRLIPKISWISRWPMAFTVGLGAGLGIIGALQGTLFPQLKATIIPLWVPGSISETVNNVIIIVGVLTTIFYFFFSIEHKGTPGKIARTGIIFIMISFGASFGYTVMARVSLLIGRIGFLLSDWLRII</sequence>
<feature type="transmembrane region" description="Helical" evidence="1">
    <location>
        <begin position="137"/>
        <end position="157"/>
    </location>
</feature>
<evidence type="ECO:0000313" key="2">
    <source>
        <dbReference type="EMBL" id="HHF58329.1"/>
    </source>
</evidence>
<gene>
    <name evidence="2" type="ORF">ENL41_02770</name>
</gene>